<proteinExistence type="predicted"/>
<protein>
    <submittedName>
        <fullName evidence="1">Uncharacterized protein</fullName>
    </submittedName>
</protein>
<accession>A0AAV4VL28</accession>
<organism evidence="1 2">
    <name type="scientific">Caerostris darwini</name>
    <dbReference type="NCBI Taxonomy" id="1538125"/>
    <lineage>
        <taxon>Eukaryota</taxon>
        <taxon>Metazoa</taxon>
        <taxon>Ecdysozoa</taxon>
        <taxon>Arthropoda</taxon>
        <taxon>Chelicerata</taxon>
        <taxon>Arachnida</taxon>
        <taxon>Araneae</taxon>
        <taxon>Araneomorphae</taxon>
        <taxon>Entelegynae</taxon>
        <taxon>Araneoidea</taxon>
        <taxon>Araneidae</taxon>
        <taxon>Caerostris</taxon>
    </lineage>
</organism>
<dbReference type="EMBL" id="BPLQ01013294">
    <property type="protein sequence ID" value="GIY71166.1"/>
    <property type="molecule type" value="Genomic_DNA"/>
</dbReference>
<gene>
    <name evidence="1" type="ORF">CDAR_472291</name>
</gene>
<name>A0AAV4VL28_9ARAC</name>
<dbReference type="AlphaFoldDB" id="A0AAV4VL28"/>
<keyword evidence="2" id="KW-1185">Reference proteome</keyword>
<evidence type="ECO:0000313" key="1">
    <source>
        <dbReference type="EMBL" id="GIY71166.1"/>
    </source>
</evidence>
<reference evidence="1 2" key="1">
    <citation type="submission" date="2021-06" db="EMBL/GenBank/DDBJ databases">
        <title>Caerostris darwini draft genome.</title>
        <authorList>
            <person name="Kono N."/>
            <person name="Arakawa K."/>
        </authorList>
    </citation>
    <scope>NUCLEOTIDE SEQUENCE [LARGE SCALE GENOMIC DNA]</scope>
</reference>
<sequence>MICSEFLGLDRSRHGTVDIKFVINFGAGRLFLYKSVPHQFLQLQTETLQDERQRPWQKPIFGKKSSWRVKRGRVFRVDPVCR</sequence>
<dbReference type="Proteomes" id="UP001054837">
    <property type="component" value="Unassembled WGS sequence"/>
</dbReference>
<evidence type="ECO:0000313" key="2">
    <source>
        <dbReference type="Proteomes" id="UP001054837"/>
    </source>
</evidence>
<comment type="caution">
    <text evidence="1">The sequence shown here is derived from an EMBL/GenBank/DDBJ whole genome shotgun (WGS) entry which is preliminary data.</text>
</comment>